<reference evidence="4 5" key="1">
    <citation type="submission" date="2022-12" db="EMBL/GenBank/DDBJ databases">
        <title>Chromosome-level genome assembly of true bugs.</title>
        <authorList>
            <person name="Ma L."/>
            <person name="Li H."/>
        </authorList>
    </citation>
    <scope>NUCLEOTIDE SEQUENCE [LARGE SCALE GENOMIC DNA]</scope>
    <source>
        <strain evidence="4">Lab_2022b</strain>
    </source>
</reference>
<evidence type="ECO:0000256" key="3">
    <source>
        <dbReference type="ARBA" id="ARBA00023319"/>
    </source>
</evidence>
<comment type="caution">
    <text evidence="4">The sequence shown here is derived from an EMBL/GenBank/DDBJ whole genome shotgun (WGS) entry which is preliminary data.</text>
</comment>
<dbReference type="InterPro" id="IPR051170">
    <property type="entry name" value="Neural/epithelial_adhesion"/>
</dbReference>
<dbReference type="PANTHER" id="PTHR12231:SF265">
    <property type="entry name" value="DPR-INTERACTING PROTEIN LAMBDA"/>
    <property type="match status" value="1"/>
</dbReference>
<keyword evidence="1" id="KW-0677">Repeat</keyword>
<organism evidence="4 5">
    <name type="scientific">Rhynocoris fuscipes</name>
    <dbReference type="NCBI Taxonomy" id="488301"/>
    <lineage>
        <taxon>Eukaryota</taxon>
        <taxon>Metazoa</taxon>
        <taxon>Ecdysozoa</taxon>
        <taxon>Arthropoda</taxon>
        <taxon>Hexapoda</taxon>
        <taxon>Insecta</taxon>
        <taxon>Pterygota</taxon>
        <taxon>Neoptera</taxon>
        <taxon>Paraneoptera</taxon>
        <taxon>Hemiptera</taxon>
        <taxon>Heteroptera</taxon>
        <taxon>Panheteroptera</taxon>
        <taxon>Cimicomorpha</taxon>
        <taxon>Reduviidae</taxon>
        <taxon>Harpactorinae</taxon>
        <taxon>Harpactorini</taxon>
        <taxon>Rhynocoris</taxon>
    </lineage>
</organism>
<dbReference type="GO" id="GO:0043005">
    <property type="term" value="C:neuron projection"/>
    <property type="evidence" value="ECO:0007669"/>
    <property type="project" value="TreeGrafter"/>
</dbReference>
<evidence type="ECO:0000256" key="2">
    <source>
        <dbReference type="ARBA" id="ARBA00023157"/>
    </source>
</evidence>
<name>A0AAW1DJE3_9HEMI</name>
<keyword evidence="5" id="KW-1185">Reference proteome</keyword>
<protein>
    <recommendedName>
        <fullName evidence="6">Lachesin</fullName>
    </recommendedName>
</protein>
<dbReference type="InterPro" id="IPR036179">
    <property type="entry name" value="Ig-like_dom_sf"/>
</dbReference>
<dbReference type="SUPFAM" id="SSF48726">
    <property type="entry name" value="Immunoglobulin"/>
    <property type="match status" value="1"/>
</dbReference>
<evidence type="ECO:0000256" key="1">
    <source>
        <dbReference type="ARBA" id="ARBA00022737"/>
    </source>
</evidence>
<proteinExistence type="predicted"/>
<sequence length="85" mass="9750">MGSYLCIASNGIPPTVSKRIIVKVHCKYIALQFIKIHPMVKVQNQLVGAPVGRDVSIQCYVETSPKAMHSWYKENGEYYFHYIIF</sequence>
<evidence type="ECO:0008006" key="6">
    <source>
        <dbReference type="Google" id="ProtNLM"/>
    </source>
</evidence>
<gene>
    <name evidence="4" type="ORF">O3M35_005750</name>
</gene>
<keyword evidence="2" id="KW-1015">Disulfide bond</keyword>
<dbReference type="Proteomes" id="UP001461498">
    <property type="component" value="Unassembled WGS sequence"/>
</dbReference>
<dbReference type="AlphaFoldDB" id="A0AAW1DJE3"/>
<dbReference type="PANTHER" id="PTHR12231">
    <property type="entry name" value="CTX-RELATED TYPE I TRANSMEMBRANE PROTEIN"/>
    <property type="match status" value="1"/>
</dbReference>
<evidence type="ECO:0000313" key="4">
    <source>
        <dbReference type="EMBL" id="KAK9511129.1"/>
    </source>
</evidence>
<evidence type="ECO:0000313" key="5">
    <source>
        <dbReference type="Proteomes" id="UP001461498"/>
    </source>
</evidence>
<dbReference type="EMBL" id="JAPXFL010000002">
    <property type="protein sequence ID" value="KAK9511129.1"/>
    <property type="molecule type" value="Genomic_DNA"/>
</dbReference>
<accession>A0AAW1DJE3</accession>
<keyword evidence="3" id="KW-0393">Immunoglobulin domain</keyword>